<keyword evidence="2" id="KW-1185">Reference proteome</keyword>
<proteinExistence type="predicted"/>
<organism evidence="1 2">
    <name type="scientific">Desulfonema limicola</name>
    <dbReference type="NCBI Taxonomy" id="45656"/>
    <lineage>
        <taxon>Bacteria</taxon>
        <taxon>Pseudomonadati</taxon>
        <taxon>Thermodesulfobacteriota</taxon>
        <taxon>Desulfobacteria</taxon>
        <taxon>Desulfobacterales</taxon>
        <taxon>Desulfococcaceae</taxon>
        <taxon>Desulfonema</taxon>
    </lineage>
</organism>
<accession>A0A975GIB7</accession>
<name>A0A975GIB7_9BACT</name>
<reference evidence="1" key="1">
    <citation type="journal article" date="2021" name="Microb. Physiol.">
        <title>Proteogenomic Insights into the Physiology of Marine, Sulfate-Reducing, Filamentous Desulfonema limicola and Desulfonema magnum.</title>
        <authorList>
            <person name="Schnaars V."/>
            <person name="Wohlbrand L."/>
            <person name="Scheve S."/>
            <person name="Hinrichs C."/>
            <person name="Reinhardt R."/>
            <person name="Rabus R."/>
        </authorList>
    </citation>
    <scope>NUCLEOTIDE SEQUENCE</scope>
    <source>
        <strain evidence="1">5ac10</strain>
    </source>
</reference>
<dbReference type="EMBL" id="CP061799">
    <property type="protein sequence ID" value="QTA82407.1"/>
    <property type="molecule type" value="Genomic_DNA"/>
</dbReference>
<dbReference type="KEGG" id="dli:dnl_47820"/>
<gene>
    <name evidence="1" type="ORF">dnl_47820</name>
</gene>
<dbReference type="Proteomes" id="UP000663720">
    <property type="component" value="Chromosome"/>
</dbReference>
<sequence length="528" mass="61030">MRRFHSYGPVDCEEHFCIQRKELIDRCFKQLIGNPEKGGHYFTIWSPRQCGKTWLMRQVKKEIEKQYPEKFIIGMMSMQGLIMKNDDPDDVFFRHVPKLFRESFSLEPVKPQIWEDWTDLFSIEKGLFAKPVILFIDEFDSLPPSIIDQLVTLFRDMYLKQESFNIHGLALIGVRAVLGVDSLRGSLFNIQRSLHVPNFTREETEDLFNQYQEESGQKIKSEVVKTVYDSTRGQPGLVCWFGELLTETYNPGTDKIINMPVWENVYAAALHKEWNNTVLNLIKKAQGQYADYVLELFTKSDLPFSIRAEWCSYLYLNGIIDSMESGDSSGSRTYVCRFSSPFVQTCLYEAFTMDFAGDRLPILALDPLDTLSDVFEPPGLNIPALLERYKAYLKRLKAKGINPWKDQPRRSDLHYTEYVGHFHLYFWLRQAIEDLCIISPEFPTGNGRVDLHLKCNGKKGIIEVKSFQKQSKLERAKEQAVKYAEKLNISAITLAVFVPVEDEEILQQLSSSRTIKGIKLNVTAIGWV</sequence>
<protein>
    <submittedName>
        <fullName evidence="1">AAA ATPase-like domain-containing protein</fullName>
    </submittedName>
</protein>
<dbReference type="Pfam" id="PF14516">
    <property type="entry name" value="AAA_35"/>
    <property type="match status" value="1"/>
</dbReference>
<evidence type="ECO:0000313" key="2">
    <source>
        <dbReference type="Proteomes" id="UP000663720"/>
    </source>
</evidence>
<dbReference type="Gene3D" id="3.40.50.300">
    <property type="entry name" value="P-loop containing nucleotide triphosphate hydrolases"/>
    <property type="match status" value="1"/>
</dbReference>
<dbReference type="InterPro" id="IPR027417">
    <property type="entry name" value="P-loop_NTPase"/>
</dbReference>
<dbReference type="SUPFAM" id="SSF52540">
    <property type="entry name" value="P-loop containing nucleoside triphosphate hydrolases"/>
    <property type="match status" value="1"/>
</dbReference>
<evidence type="ECO:0000313" key="1">
    <source>
        <dbReference type="EMBL" id="QTA82407.1"/>
    </source>
</evidence>
<dbReference type="RefSeq" id="WP_207688342.1">
    <property type="nucleotide sequence ID" value="NZ_CP061799.1"/>
</dbReference>
<dbReference type="AlphaFoldDB" id="A0A975GIB7"/>